<dbReference type="Proteomes" id="UP000297396">
    <property type="component" value="Unassembled WGS sequence"/>
</dbReference>
<dbReference type="AlphaFoldDB" id="A0A4Y9K8H1"/>
<dbReference type="RefSeq" id="WP_047977931.1">
    <property type="nucleotide sequence ID" value="NZ_JWIZ01000100.1"/>
</dbReference>
<reference evidence="1 2" key="1">
    <citation type="submission" date="2019-03" db="EMBL/GenBank/DDBJ databases">
        <title>Diversity of the mouse oral microbiome.</title>
        <authorList>
            <person name="Joseph S."/>
            <person name="Aduse-Opoku J."/>
            <person name="Curtis M."/>
            <person name="Wade W."/>
            <person name="Hashim A."/>
        </authorList>
    </citation>
    <scope>NUCLEOTIDE SEQUENCE [LARGE SCALE GENOMIC DNA]</scope>
    <source>
        <strain evidence="1 2">WT12</strain>
    </source>
</reference>
<proteinExistence type="predicted"/>
<comment type="caution">
    <text evidence="1">The sequence shown here is derived from an EMBL/GenBank/DDBJ whole genome shotgun (WGS) entry which is preliminary data.</text>
</comment>
<gene>
    <name evidence="1" type="ORF">E4T80_00130</name>
</gene>
<evidence type="ECO:0000313" key="2">
    <source>
        <dbReference type="Proteomes" id="UP000297396"/>
    </source>
</evidence>
<evidence type="ECO:0000313" key="1">
    <source>
        <dbReference type="EMBL" id="TFV13420.1"/>
    </source>
</evidence>
<protein>
    <submittedName>
        <fullName evidence="1">Uncharacterized protein</fullName>
    </submittedName>
</protein>
<accession>A0A4Y9K8H1</accession>
<name>A0A4Y9K8H1_9PAST</name>
<sequence length="85" mass="9699">MWNLFKRPIKKDTLDAWVKILEDCAKVAIVAIPVVMFGDSESHYLIKLFRTLGLVVIAYLLLAGGRKLRESPEIFTQSHNTEDPQ</sequence>
<organism evidence="1 2">
    <name type="scientific">Muribacter muris</name>
    <dbReference type="NCBI Taxonomy" id="67855"/>
    <lineage>
        <taxon>Bacteria</taxon>
        <taxon>Pseudomonadati</taxon>
        <taxon>Pseudomonadota</taxon>
        <taxon>Gammaproteobacteria</taxon>
        <taxon>Pasteurellales</taxon>
        <taxon>Pasteurellaceae</taxon>
        <taxon>Muribacter</taxon>
    </lineage>
</organism>
<dbReference type="EMBL" id="SPPA01000001">
    <property type="protein sequence ID" value="TFV13420.1"/>
    <property type="molecule type" value="Genomic_DNA"/>
</dbReference>
<dbReference type="OrthoDB" id="5690589at2"/>